<evidence type="ECO:0000259" key="11">
    <source>
        <dbReference type="Pfam" id="PF20258"/>
    </source>
</evidence>
<dbReference type="FunFam" id="2.40.30.10:FF:000023">
    <property type="entry name" value="tRNA-specific 2-thiouridylase MnmA"/>
    <property type="match status" value="1"/>
</dbReference>
<accession>A0A937LIF7</accession>
<protein>
    <recommendedName>
        <fullName evidence="1">tRNA-uridine 2-sulfurtransferase</fullName>
        <ecNumber evidence="1">2.8.1.13</ecNumber>
    </recommendedName>
</protein>
<reference evidence="13" key="1">
    <citation type="submission" date="2020-10" db="EMBL/GenBank/DDBJ databases">
        <title>Microbiome of the Black Sea water column analyzed by genome centric metagenomics.</title>
        <authorList>
            <person name="Cabello-Yeves P.J."/>
            <person name="Callieri C."/>
            <person name="Picazo A."/>
            <person name="Mehrshad M."/>
            <person name="Haro-Moreno J.M."/>
            <person name="Roda-Garcia J."/>
            <person name="Dzembekova N."/>
            <person name="Slabakova V."/>
            <person name="Slabakova N."/>
            <person name="Moncheva S."/>
            <person name="Rodriguez-Valera F."/>
        </authorList>
    </citation>
    <scope>NUCLEOTIDE SEQUENCE</scope>
    <source>
        <strain evidence="13">BS307-5m-G50</strain>
    </source>
</reference>
<dbReference type="InterPro" id="IPR046885">
    <property type="entry name" value="MnmA-like_C"/>
</dbReference>
<dbReference type="PANTHER" id="PTHR11933">
    <property type="entry name" value="TRNA 5-METHYLAMINOMETHYL-2-THIOURIDYLATE -METHYLTRANSFERASE"/>
    <property type="match status" value="1"/>
</dbReference>
<dbReference type="InterPro" id="IPR046884">
    <property type="entry name" value="MnmA-like_central"/>
</dbReference>
<evidence type="ECO:0000256" key="4">
    <source>
        <dbReference type="ARBA" id="ARBA00022679"/>
    </source>
</evidence>
<dbReference type="Pfam" id="PF20259">
    <property type="entry name" value="tRNA_Me_trans_M"/>
    <property type="match status" value="1"/>
</dbReference>
<dbReference type="AlphaFoldDB" id="A0A937LIF7"/>
<keyword evidence="2" id="KW-0963">Cytoplasm</keyword>
<dbReference type="EC" id="2.8.1.13" evidence="1"/>
<gene>
    <name evidence="13" type="primary">mnmA</name>
    <name evidence="13" type="ORF">ISQ64_00970</name>
</gene>
<keyword evidence="6" id="KW-0547">Nucleotide-binding</keyword>
<name>A0A937LIF7_9GAMM</name>
<dbReference type="Gene3D" id="2.40.30.10">
    <property type="entry name" value="Translation factors"/>
    <property type="match status" value="1"/>
</dbReference>
<dbReference type="GO" id="GO:0005524">
    <property type="term" value="F:ATP binding"/>
    <property type="evidence" value="ECO:0007669"/>
    <property type="project" value="UniProtKB-KW"/>
</dbReference>
<dbReference type="GO" id="GO:0103016">
    <property type="term" value="F:tRNA-uridine 2-sulfurtransferase activity"/>
    <property type="evidence" value="ECO:0007669"/>
    <property type="project" value="UniProtKB-EC"/>
</dbReference>
<evidence type="ECO:0000313" key="14">
    <source>
        <dbReference type="Proteomes" id="UP000711391"/>
    </source>
</evidence>
<comment type="caution">
    <text evidence="13">The sequence shown here is derived from an EMBL/GenBank/DDBJ whole genome shotgun (WGS) entry which is preliminary data.</text>
</comment>
<feature type="non-terminal residue" evidence="13">
    <location>
        <position position="1"/>
    </location>
</feature>
<feature type="domain" description="tRNA-specific 2-thiouridylase MnmA-like C-terminal" evidence="11">
    <location>
        <begin position="107"/>
        <end position="181"/>
    </location>
</feature>
<dbReference type="GO" id="GO:0000049">
    <property type="term" value="F:tRNA binding"/>
    <property type="evidence" value="ECO:0007669"/>
    <property type="project" value="UniProtKB-KW"/>
</dbReference>
<keyword evidence="8" id="KW-0694">RNA-binding</keyword>
<evidence type="ECO:0000313" key="13">
    <source>
        <dbReference type="EMBL" id="MBL6817958.1"/>
    </source>
</evidence>
<evidence type="ECO:0000259" key="12">
    <source>
        <dbReference type="Pfam" id="PF20259"/>
    </source>
</evidence>
<keyword evidence="5" id="KW-0819">tRNA processing</keyword>
<feature type="domain" description="tRNA-specific 2-thiouridylase MnmA-like central" evidence="12">
    <location>
        <begin position="29"/>
        <end position="97"/>
    </location>
</feature>
<keyword evidence="9" id="KW-1015">Disulfide bond</keyword>
<dbReference type="Proteomes" id="UP000711391">
    <property type="component" value="Unassembled WGS sequence"/>
</dbReference>
<dbReference type="PANTHER" id="PTHR11933:SF5">
    <property type="entry name" value="MITOCHONDRIAL TRNA-SPECIFIC 2-THIOURIDYLASE 1"/>
    <property type="match status" value="1"/>
</dbReference>
<dbReference type="Gene3D" id="3.40.50.620">
    <property type="entry name" value="HUPs"/>
    <property type="match status" value="1"/>
</dbReference>
<dbReference type="Pfam" id="PF20258">
    <property type="entry name" value="tRNA_Me_trans_C"/>
    <property type="match status" value="1"/>
</dbReference>
<evidence type="ECO:0000256" key="2">
    <source>
        <dbReference type="ARBA" id="ARBA00022490"/>
    </source>
</evidence>
<evidence type="ECO:0000256" key="1">
    <source>
        <dbReference type="ARBA" id="ARBA00011949"/>
    </source>
</evidence>
<evidence type="ECO:0000256" key="10">
    <source>
        <dbReference type="ARBA" id="ARBA00051542"/>
    </source>
</evidence>
<comment type="catalytic activity">
    <reaction evidence="10">
        <text>S-sulfanyl-L-cysteinyl-[protein] + uridine(34) in tRNA + AH2 + ATP = 2-thiouridine(34) in tRNA + L-cysteinyl-[protein] + A + AMP + diphosphate + H(+)</text>
        <dbReference type="Rhea" id="RHEA:47032"/>
        <dbReference type="Rhea" id="RHEA-COMP:10131"/>
        <dbReference type="Rhea" id="RHEA-COMP:11726"/>
        <dbReference type="Rhea" id="RHEA-COMP:11727"/>
        <dbReference type="Rhea" id="RHEA-COMP:11728"/>
        <dbReference type="ChEBI" id="CHEBI:13193"/>
        <dbReference type="ChEBI" id="CHEBI:15378"/>
        <dbReference type="ChEBI" id="CHEBI:17499"/>
        <dbReference type="ChEBI" id="CHEBI:29950"/>
        <dbReference type="ChEBI" id="CHEBI:30616"/>
        <dbReference type="ChEBI" id="CHEBI:33019"/>
        <dbReference type="ChEBI" id="CHEBI:61963"/>
        <dbReference type="ChEBI" id="CHEBI:65315"/>
        <dbReference type="ChEBI" id="CHEBI:87170"/>
        <dbReference type="ChEBI" id="CHEBI:456215"/>
        <dbReference type="EC" id="2.8.1.13"/>
    </reaction>
</comment>
<keyword evidence="3" id="KW-0820">tRNA-binding</keyword>
<dbReference type="Gene3D" id="2.30.30.280">
    <property type="entry name" value="Adenine nucleotide alpha hydrolases-like domains"/>
    <property type="match status" value="1"/>
</dbReference>
<evidence type="ECO:0000256" key="8">
    <source>
        <dbReference type="ARBA" id="ARBA00022884"/>
    </source>
</evidence>
<evidence type="ECO:0000256" key="5">
    <source>
        <dbReference type="ARBA" id="ARBA00022694"/>
    </source>
</evidence>
<dbReference type="InterPro" id="IPR023382">
    <property type="entry name" value="MnmA-like_central_sf"/>
</dbReference>
<keyword evidence="4 13" id="KW-0808">Transferase</keyword>
<dbReference type="GO" id="GO:0002143">
    <property type="term" value="P:tRNA wobble position uridine thiolation"/>
    <property type="evidence" value="ECO:0007669"/>
    <property type="project" value="TreeGrafter"/>
</dbReference>
<keyword evidence="7" id="KW-0067">ATP-binding</keyword>
<organism evidence="13 14">
    <name type="scientific">SAR86 cluster bacterium</name>
    <dbReference type="NCBI Taxonomy" id="2030880"/>
    <lineage>
        <taxon>Bacteria</taxon>
        <taxon>Pseudomonadati</taxon>
        <taxon>Pseudomonadota</taxon>
        <taxon>Gammaproteobacteria</taxon>
        <taxon>SAR86 cluster</taxon>
    </lineage>
</organism>
<evidence type="ECO:0000256" key="7">
    <source>
        <dbReference type="ARBA" id="ARBA00022840"/>
    </source>
</evidence>
<dbReference type="InterPro" id="IPR014729">
    <property type="entry name" value="Rossmann-like_a/b/a_fold"/>
</dbReference>
<sequence>RDIALKNNLVTANKKDSVGICFVGEKNLKDFLNRFITFKKGDIKDEKGNVIGQHQGAILYTQGQRQGLMIGGVKGKEELPWYVYKKDISNNEIYVCQGVDNELLMNNGLYVEDINFINDIDYKYPIKCSVQVRHQHTPVKCIVEKISDEIKVTFIDPIRAIALGQSAVFYDKEICLGGGVICKTF</sequence>
<evidence type="ECO:0000256" key="6">
    <source>
        <dbReference type="ARBA" id="ARBA00022741"/>
    </source>
</evidence>
<dbReference type="FunFam" id="2.30.30.280:FF:000001">
    <property type="entry name" value="tRNA-specific 2-thiouridylase MnmA"/>
    <property type="match status" value="1"/>
</dbReference>
<dbReference type="EMBL" id="JADHQD010000004">
    <property type="protein sequence ID" value="MBL6817958.1"/>
    <property type="molecule type" value="Genomic_DNA"/>
</dbReference>
<evidence type="ECO:0000256" key="9">
    <source>
        <dbReference type="ARBA" id="ARBA00023157"/>
    </source>
</evidence>
<evidence type="ECO:0000256" key="3">
    <source>
        <dbReference type="ARBA" id="ARBA00022555"/>
    </source>
</evidence>
<proteinExistence type="predicted"/>